<reference evidence="4 5" key="1">
    <citation type="submission" date="2014-05" db="EMBL/GenBank/DDBJ databases">
        <title>Whole genome shotgun sequence of Rhizobium rhizogenes NBRC 13257.</title>
        <authorList>
            <person name="Katano-Makiyama Y."/>
            <person name="Hosoyama A."/>
            <person name="Hashimoto M."/>
            <person name="Hosoyama Y."/>
            <person name="Noguchi M."/>
            <person name="Tsuchikane K."/>
            <person name="Kimura A."/>
            <person name="Ohji S."/>
            <person name="Ichikawa N."/>
            <person name="Yamazoe A."/>
            <person name="Fujita N."/>
        </authorList>
    </citation>
    <scope>NUCLEOTIDE SEQUENCE [LARGE SCALE GENOMIC DNA]</scope>
    <source>
        <strain evidence="4 5">NBRC 13257</strain>
    </source>
</reference>
<dbReference type="InterPro" id="IPR022789">
    <property type="entry name" value="ParD"/>
</dbReference>
<feature type="compositionally biased region" description="Basic and acidic residues" evidence="3">
    <location>
        <begin position="74"/>
        <end position="99"/>
    </location>
</feature>
<comment type="similarity">
    <text evidence="1">Belongs to the ParD antitoxin family.</text>
</comment>
<sequence>MLEKLDKEIAMRTTQALSITLPLEMAQMVKSKVSSGEYASESEVIRDGLRALAARDAAVEKWLREEVVPTIQAHDTDPGRGLSVEETRKQLHAHIDARSGQKTSRA</sequence>
<dbReference type="GO" id="GO:0006355">
    <property type="term" value="P:regulation of DNA-templated transcription"/>
    <property type="evidence" value="ECO:0007669"/>
    <property type="project" value="InterPro"/>
</dbReference>
<evidence type="ECO:0000313" key="5">
    <source>
        <dbReference type="Proteomes" id="UP000026941"/>
    </source>
</evidence>
<proteinExistence type="inferred from homology"/>
<dbReference type="NCBIfam" id="TIGR02606">
    <property type="entry name" value="antidote_CC2985"/>
    <property type="match status" value="1"/>
</dbReference>
<evidence type="ECO:0000256" key="1">
    <source>
        <dbReference type="ARBA" id="ARBA00008580"/>
    </source>
</evidence>
<dbReference type="Gene3D" id="6.10.10.120">
    <property type="entry name" value="Antitoxin ParD1-like"/>
    <property type="match status" value="1"/>
</dbReference>
<dbReference type="InterPro" id="IPR038296">
    <property type="entry name" value="ParD_sf"/>
</dbReference>
<name>A0AA87Q346_RHIRH</name>
<dbReference type="InterPro" id="IPR010985">
    <property type="entry name" value="Ribbon_hlx_hlx"/>
</dbReference>
<evidence type="ECO:0000313" key="4">
    <source>
        <dbReference type="EMBL" id="GAJ94695.1"/>
    </source>
</evidence>
<dbReference type="AlphaFoldDB" id="A0AA87Q346"/>
<dbReference type="Pfam" id="PF03693">
    <property type="entry name" value="ParD_antitoxin"/>
    <property type="match status" value="1"/>
</dbReference>
<organism evidence="4 5">
    <name type="scientific">Rhizobium rhizogenes NBRC 13257</name>
    <dbReference type="NCBI Taxonomy" id="1220581"/>
    <lineage>
        <taxon>Bacteria</taxon>
        <taxon>Pseudomonadati</taxon>
        <taxon>Pseudomonadota</taxon>
        <taxon>Alphaproteobacteria</taxon>
        <taxon>Hyphomicrobiales</taxon>
        <taxon>Rhizobiaceae</taxon>
        <taxon>Rhizobium/Agrobacterium group</taxon>
        <taxon>Rhizobium</taxon>
    </lineage>
</organism>
<dbReference type="PANTHER" id="PTHR36582:SF2">
    <property type="entry name" value="ANTITOXIN PARD"/>
    <property type="match status" value="1"/>
</dbReference>
<dbReference type="SUPFAM" id="SSF47598">
    <property type="entry name" value="Ribbon-helix-helix"/>
    <property type="match status" value="1"/>
</dbReference>
<protein>
    <recommendedName>
        <fullName evidence="6">Addiction module antidote protein</fullName>
    </recommendedName>
</protein>
<keyword evidence="2" id="KW-1277">Toxin-antitoxin system</keyword>
<dbReference type="PANTHER" id="PTHR36582">
    <property type="entry name" value="ANTITOXIN PARD"/>
    <property type="match status" value="1"/>
</dbReference>
<accession>A0AA87Q346</accession>
<comment type="caution">
    <text evidence="4">The sequence shown here is derived from an EMBL/GenBank/DDBJ whole genome shotgun (WGS) entry which is preliminary data.</text>
</comment>
<feature type="region of interest" description="Disordered" evidence="3">
    <location>
        <begin position="71"/>
        <end position="106"/>
    </location>
</feature>
<dbReference type="Proteomes" id="UP000026941">
    <property type="component" value="Unassembled WGS sequence"/>
</dbReference>
<evidence type="ECO:0000256" key="3">
    <source>
        <dbReference type="SAM" id="MobiDB-lite"/>
    </source>
</evidence>
<evidence type="ECO:0008006" key="6">
    <source>
        <dbReference type="Google" id="ProtNLM"/>
    </source>
</evidence>
<evidence type="ECO:0000256" key="2">
    <source>
        <dbReference type="ARBA" id="ARBA00022649"/>
    </source>
</evidence>
<dbReference type="EMBL" id="BAYX01000009">
    <property type="protein sequence ID" value="GAJ94695.1"/>
    <property type="molecule type" value="Genomic_DNA"/>
</dbReference>
<gene>
    <name evidence="4" type="ORF">RRH01S_09_00070</name>
</gene>